<feature type="transmembrane region" description="Helical" evidence="3">
    <location>
        <begin position="328"/>
        <end position="352"/>
    </location>
</feature>
<reference evidence="6 7" key="1">
    <citation type="submission" date="2023-04" db="EMBL/GenBank/DDBJ databases">
        <title>A long-awaited taxogenomic arrangement of the family Halomonadaceae.</title>
        <authorList>
            <person name="De La Haba R."/>
            <person name="Chuvochina M."/>
            <person name="Wittouck S."/>
            <person name="Arahal D.R."/>
            <person name="Sanchez-Porro C."/>
            <person name="Hugenholtz P."/>
            <person name="Ventosa A."/>
        </authorList>
    </citation>
    <scope>NUCLEOTIDE SEQUENCE [LARGE SCALE GENOMIC DNA]</scope>
    <source>
        <strain evidence="6 7">DSM 21020</strain>
    </source>
</reference>
<keyword evidence="3" id="KW-1133">Transmembrane helix</keyword>
<dbReference type="EMBL" id="JARWAN010000004">
    <property type="protein sequence ID" value="MDR5898181.1"/>
    <property type="molecule type" value="Genomic_DNA"/>
</dbReference>
<organism evidence="6 7">
    <name type="scientific">Vreelandella vilamensis</name>
    <dbReference type="NCBI Taxonomy" id="531309"/>
    <lineage>
        <taxon>Bacteria</taxon>
        <taxon>Pseudomonadati</taxon>
        <taxon>Pseudomonadota</taxon>
        <taxon>Gammaproteobacteria</taxon>
        <taxon>Oceanospirillales</taxon>
        <taxon>Halomonadaceae</taxon>
        <taxon>Vreelandella</taxon>
    </lineage>
</organism>
<feature type="domain" description="GGDEF" evidence="5">
    <location>
        <begin position="443"/>
        <end position="577"/>
    </location>
</feature>
<evidence type="ECO:0000256" key="1">
    <source>
        <dbReference type="ARBA" id="ARBA00012528"/>
    </source>
</evidence>
<keyword evidence="3" id="KW-0472">Membrane</keyword>
<evidence type="ECO:0000256" key="3">
    <source>
        <dbReference type="SAM" id="Phobius"/>
    </source>
</evidence>
<dbReference type="RefSeq" id="WP_309655087.1">
    <property type="nucleotide sequence ID" value="NZ_JARWAN010000004.1"/>
</dbReference>
<comment type="catalytic activity">
    <reaction evidence="2">
        <text>2 GTP = 3',3'-c-di-GMP + 2 diphosphate</text>
        <dbReference type="Rhea" id="RHEA:24898"/>
        <dbReference type="ChEBI" id="CHEBI:33019"/>
        <dbReference type="ChEBI" id="CHEBI:37565"/>
        <dbReference type="ChEBI" id="CHEBI:58805"/>
        <dbReference type="EC" id="2.7.7.65"/>
    </reaction>
</comment>
<dbReference type="InterPro" id="IPR050469">
    <property type="entry name" value="Diguanylate_Cyclase"/>
</dbReference>
<sequence length="584" mass="65547">MRIRPRQFMTFVILLLSFGSGVADVSPAPLEHWEYRWGDSPRDALGHPLWLSDASPSWQAIPFPANPPERKGQQHAWFRTFLPDGEWRDPVLYITSIDLIAQLYLDNELIYQHGEFDAEGKGNFAGWPWHMVELPEDFAGKPVYIRVFSYYTDIGLWGEVKLMDRIDGFHKVIKHSATDLAVSAFSLVIAILAGIFALIGPERRGFAAIALFTFSAGLMLLAEAPARQLIAEGAMAWDILRASSYYMLPVAMGLLLSVWLEGRSRRWMARFWQLHLAYLVGAIGLVKVGAVSLSLTFPVFDLLLAVTLPLMLLIALRRFSRMGLEQRLLVLSFSLFAVLLLADMLVAHGVIAWRIVPLSVGTLAFSVAVAGISLWHYRETQRQLASLNQTLEDKVFARTAELDRLVNEFKGLSLQDALTGLSNRRHFDSLLDHEFRRAERHETWLSLLMLDLDHFKRINDTLGHDAGDAVLVEVAALLKQHFRGADVVCRLGGEEFVALLPGVSMQDAKARANTLLETLRRHEFRYEGRLIEPMTLSCGVATYPYHAKDPKQLLIKADEALYQAKNSGRDCCVICTPPVATGLA</sequence>
<keyword evidence="6" id="KW-0548">Nucleotidyltransferase</keyword>
<feature type="transmembrane region" description="Helical" evidence="3">
    <location>
        <begin position="358"/>
        <end position="377"/>
    </location>
</feature>
<dbReference type="InterPro" id="IPR043128">
    <property type="entry name" value="Rev_trsase/Diguanyl_cyclase"/>
</dbReference>
<feature type="transmembrane region" description="Helical" evidence="3">
    <location>
        <begin position="297"/>
        <end position="316"/>
    </location>
</feature>
<keyword evidence="3" id="KW-0812">Transmembrane</keyword>
<feature type="transmembrane region" description="Helical" evidence="3">
    <location>
        <begin position="206"/>
        <end position="222"/>
    </location>
</feature>
<gene>
    <name evidence="6" type="ORF">QC823_04130</name>
</gene>
<evidence type="ECO:0000259" key="5">
    <source>
        <dbReference type="PROSITE" id="PS50887"/>
    </source>
</evidence>
<dbReference type="InterPro" id="IPR000160">
    <property type="entry name" value="GGDEF_dom"/>
</dbReference>
<proteinExistence type="predicted"/>
<dbReference type="PANTHER" id="PTHR45138">
    <property type="entry name" value="REGULATORY COMPONENTS OF SENSORY TRANSDUCTION SYSTEM"/>
    <property type="match status" value="1"/>
</dbReference>
<protein>
    <recommendedName>
        <fullName evidence="1">diguanylate cyclase</fullName>
        <ecNumber evidence="1">2.7.7.65</ecNumber>
    </recommendedName>
</protein>
<dbReference type="Gene3D" id="3.30.70.270">
    <property type="match status" value="1"/>
</dbReference>
<evidence type="ECO:0000256" key="4">
    <source>
        <dbReference type="SAM" id="SignalP"/>
    </source>
</evidence>
<name>A0ABU1H1J5_9GAMM</name>
<dbReference type="Pfam" id="PF00990">
    <property type="entry name" value="GGDEF"/>
    <property type="match status" value="1"/>
</dbReference>
<dbReference type="CDD" id="cd01949">
    <property type="entry name" value="GGDEF"/>
    <property type="match status" value="1"/>
</dbReference>
<feature type="chain" id="PRO_5045803212" description="diguanylate cyclase" evidence="4">
    <location>
        <begin position="23"/>
        <end position="584"/>
    </location>
</feature>
<dbReference type="InterPro" id="IPR029787">
    <property type="entry name" value="Nucleotide_cyclase"/>
</dbReference>
<dbReference type="SMART" id="SM00267">
    <property type="entry name" value="GGDEF"/>
    <property type="match status" value="1"/>
</dbReference>
<feature type="transmembrane region" description="Helical" evidence="3">
    <location>
        <begin position="272"/>
        <end position="291"/>
    </location>
</feature>
<dbReference type="Proteomes" id="UP001254564">
    <property type="component" value="Unassembled WGS sequence"/>
</dbReference>
<dbReference type="PROSITE" id="PS50887">
    <property type="entry name" value="GGDEF"/>
    <property type="match status" value="1"/>
</dbReference>
<feature type="signal peptide" evidence="4">
    <location>
        <begin position="1"/>
        <end position="22"/>
    </location>
</feature>
<comment type="caution">
    <text evidence="6">The sequence shown here is derived from an EMBL/GenBank/DDBJ whole genome shotgun (WGS) entry which is preliminary data.</text>
</comment>
<feature type="transmembrane region" description="Helical" evidence="3">
    <location>
        <begin position="242"/>
        <end position="260"/>
    </location>
</feature>
<evidence type="ECO:0000313" key="6">
    <source>
        <dbReference type="EMBL" id="MDR5898181.1"/>
    </source>
</evidence>
<feature type="transmembrane region" description="Helical" evidence="3">
    <location>
        <begin position="180"/>
        <end position="199"/>
    </location>
</feature>
<dbReference type="NCBIfam" id="TIGR00254">
    <property type="entry name" value="GGDEF"/>
    <property type="match status" value="1"/>
</dbReference>
<dbReference type="GO" id="GO:0052621">
    <property type="term" value="F:diguanylate cyclase activity"/>
    <property type="evidence" value="ECO:0007669"/>
    <property type="project" value="UniProtKB-EC"/>
</dbReference>
<dbReference type="EC" id="2.7.7.65" evidence="1"/>
<keyword evidence="6" id="KW-0808">Transferase</keyword>
<evidence type="ECO:0000313" key="7">
    <source>
        <dbReference type="Proteomes" id="UP001254564"/>
    </source>
</evidence>
<dbReference type="PANTHER" id="PTHR45138:SF9">
    <property type="entry name" value="DIGUANYLATE CYCLASE DGCM-RELATED"/>
    <property type="match status" value="1"/>
</dbReference>
<dbReference type="SUPFAM" id="SSF55073">
    <property type="entry name" value="Nucleotide cyclase"/>
    <property type="match status" value="1"/>
</dbReference>
<keyword evidence="7" id="KW-1185">Reference proteome</keyword>
<accession>A0ABU1H1J5</accession>
<evidence type="ECO:0000256" key="2">
    <source>
        <dbReference type="ARBA" id="ARBA00034247"/>
    </source>
</evidence>
<keyword evidence="4" id="KW-0732">Signal</keyword>